<reference evidence="3" key="1">
    <citation type="submission" date="2021-06" db="EMBL/GenBank/DDBJ databases">
        <authorList>
            <person name="Criscuolo A."/>
        </authorList>
    </citation>
    <scope>NUCLEOTIDE SEQUENCE</scope>
    <source>
        <strain evidence="3">CIP111600</strain>
    </source>
</reference>
<evidence type="ECO:0000313" key="4">
    <source>
        <dbReference type="Proteomes" id="UP000693672"/>
    </source>
</evidence>
<dbReference type="NCBIfam" id="NF041742">
    <property type="entry name" value="WGxxGxxG_fam"/>
    <property type="match status" value="1"/>
</dbReference>
<dbReference type="Proteomes" id="UP000693672">
    <property type="component" value="Unassembled WGS sequence"/>
</dbReference>
<dbReference type="NCBIfam" id="NF038039">
    <property type="entry name" value="WGxxGxxG-CTERM"/>
    <property type="match status" value="1"/>
</dbReference>
<keyword evidence="2" id="KW-0732">Signal</keyword>
<feature type="region of interest" description="Disordered" evidence="1">
    <location>
        <begin position="23"/>
        <end position="43"/>
    </location>
</feature>
<proteinExistence type="predicted"/>
<evidence type="ECO:0008006" key="5">
    <source>
        <dbReference type="Google" id="ProtNLM"/>
    </source>
</evidence>
<evidence type="ECO:0000313" key="3">
    <source>
        <dbReference type="EMBL" id="CAG7626218.1"/>
    </source>
</evidence>
<dbReference type="EMBL" id="CAJVAS010000010">
    <property type="protein sequence ID" value="CAG7626218.1"/>
    <property type="molecule type" value="Genomic_DNA"/>
</dbReference>
<feature type="signal peptide" evidence="2">
    <location>
        <begin position="1"/>
        <end position="25"/>
    </location>
</feature>
<organism evidence="3 4">
    <name type="scientific">Paenibacillus solanacearum</name>
    <dbReference type="NCBI Taxonomy" id="2048548"/>
    <lineage>
        <taxon>Bacteria</taxon>
        <taxon>Bacillati</taxon>
        <taxon>Bacillota</taxon>
        <taxon>Bacilli</taxon>
        <taxon>Bacillales</taxon>
        <taxon>Paenibacillaceae</taxon>
        <taxon>Paenibacillus</taxon>
    </lineage>
</organism>
<keyword evidence="4" id="KW-1185">Reference proteome</keyword>
<dbReference type="AlphaFoldDB" id="A0A916NXF2"/>
<feature type="chain" id="PRO_5037159323" description="WGxxGxxG-CTERM domain-containing protein" evidence="2">
    <location>
        <begin position="26"/>
        <end position="154"/>
    </location>
</feature>
<protein>
    <recommendedName>
        <fullName evidence="5">WGxxGxxG-CTERM domain-containing protein</fullName>
    </recommendedName>
</protein>
<evidence type="ECO:0000256" key="1">
    <source>
        <dbReference type="SAM" id="MobiDB-lite"/>
    </source>
</evidence>
<sequence length="154" mass="15726">MNKPCKLLLSAFLLSSVIAATPVSAESGNPSSPTAGANGVTSAGSASINAGSSSYISGNHGFTSTTTTTGYGSTSLFGAYNTNDDAPVPSYGANAVRGGAFRAQNWNGSTYNSNRVITPYATEPRSNASTDWGWLGLLGLLGLTGLIPNRREVQ</sequence>
<feature type="compositionally biased region" description="Polar residues" evidence="1">
    <location>
        <begin position="24"/>
        <end position="41"/>
    </location>
</feature>
<accession>A0A916NXF2</accession>
<comment type="caution">
    <text evidence="3">The sequence shown here is derived from an EMBL/GenBank/DDBJ whole genome shotgun (WGS) entry which is preliminary data.</text>
</comment>
<dbReference type="RefSeq" id="WP_218092565.1">
    <property type="nucleotide sequence ID" value="NZ_CAJVAS010000010.1"/>
</dbReference>
<evidence type="ECO:0000256" key="2">
    <source>
        <dbReference type="SAM" id="SignalP"/>
    </source>
</evidence>
<name>A0A916NXF2_9BACL</name>
<gene>
    <name evidence="3" type="ORF">PAESOLCIP111_02807</name>
</gene>